<dbReference type="Pfam" id="PF13635">
    <property type="entry name" value="DUF4143"/>
    <property type="match status" value="1"/>
</dbReference>
<dbReference type="InterPro" id="IPR003593">
    <property type="entry name" value="AAA+_ATPase"/>
</dbReference>
<dbReference type="InterPro" id="IPR041682">
    <property type="entry name" value="AAA_14"/>
</dbReference>
<dbReference type="EMBL" id="LT838813">
    <property type="protein sequence ID" value="SMD41947.1"/>
    <property type="molecule type" value="Genomic_DNA"/>
</dbReference>
<dbReference type="RefSeq" id="WP_084118801.1">
    <property type="nucleotide sequence ID" value="NZ_LT838813.1"/>
</dbReference>
<dbReference type="SMART" id="SM00382">
    <property type="entry name" value="AAA"/>
    <property type="match status" value="1"/>
</dbReference>
<dbReference type="SUPFAM" id="SSF52540">
    <property type="entry name" value="P-loop containing nucleoside triphosphate hydrolases"/>
    <property type="match status" value="1"/>
</dbReference>
<dbReference type="STRING" id="758820.SAMN00777080_0483"/>
<evidence type="ECO:0000259" key="1">
    <source>
        <dbReference type="SMART" id="SM00382"/>
    </source>
</evidence>
<organism evidence="2 3">
    <name type="scientific">Aquiflexum balticum DSM 16537</name>
    <dbReference type="NCBI Taxonomy" id="758820"/>
    <lineage>
        <taxon>Bacteria</taxon>
        <taxon>Pseudomonadati</taxon>
        <taxon>Bacteroidota</taxon>
        <taxon>Cytophagia</taxon>
        <taxon>Cytophagales</taxon>
        <taxon>Cyclobacteriaceae</taxon>
        <taxon>Aquiflexum</taxon>
    </lineage>
</organism>
<dbReference type="OrthoDB" id="9778168at2"/>
<protein>
    <recommendedName>
        <fullName evidence="1">AAA+ ATPase domain-containing protein</fullName>
    </recommendedName>
</protein>
<accession>A0A1W2GZ27</accession>
<evidence type="ECO:0000313" key="2">
    <source>
        <dbReference type="EMBL" id="SMD41947.1"/>
    </source>
</evidence>
<dbReference type="PANTHER" id="PTHR43566">
    <property type="entry name" value="CONSERVED PROTEIN"/>
    <property type="match status" value="1"/>
</dbReference>
<dbReference type="Gene3D" id="3.40.50.300">
    <property type="entry name" value="P-loop containing nucleotide triphosphate hydrolases"/>
    <property type="match status" value="1"/>
</dbReference>
<dbReference type="AlphaFoldDB" id="A0A1W2GZ27"/>
<sequence length="381" mass="44355">MNIQRIILSHIRKRLYKGKVVILYGARRTGKTTLVKKLLGETIGEVAYFNCELQENQELLSHTNSILLKDFVGQKRLIVLDEAQHIPQIGLILKVLVDTFPETQFVATGSSSFELSNKISEPLTGRSRQFLLLPFSLEEIHQTQDLIAIKSSLTNYLRFGLYPQVFLADGDEKNEELMDISSNYLYKDIFQLESLKKPEILQKLLKAIALQIGSEASLNELAQVSGTNVHTVSRYLDLLEKAFVIFRLPAFSKNLRKEINKSQKIYFYDVGIRNTIIRNFNRAEVRLDMGGLWENFCIAERIKYNQSHRKFANMYFWRTYDQQEIDYIEEIDGSLNCYEFKYSPIAKAKFPKIFKETYPEAKFKVITPENFYELFLFENKA</sequence>
<dbReference type="PANTHER" id="PTHR43566:SF1">
    <property type="entry name" value="AAA+ ATPASE DOMAIN-CONTAINING PROTEIN"/>
    <property type="match status" value="1"/>
</dbReference>
<dbReference type="InterPro" id="IPR027417">
    <property type="entry name" value="P-loop_NTPase"/>
</dbReference>
<name>A0A1W2GZ27_9BACT</name>
<dbReference type="Pfam" id="PF13173">
    <property type="entry name" value="AAA_14"/>
    <property type="match status" value="1"/>
</dbReference>
<feature type="domain" description="AAA+ ATPase" evidence="1">
    <location>
        <begin position="17"/>
        <end position="137"/>
    </location>
</feature>
<dbReference type="InterPro" id="IPR025420">
    <property type="entry name" value="DUF4143"/>
</dbReference>
<evidence type="ECO:0000313" key="3">
    <source>
        <dbReference type="Proteomes" id="UP000192333"/>
    </source>
</evidence>
<keyword evidence="3" id="KW-1185">Reference proteome</keyword>
<reference evidence="3" key="1">
    <citation type="submission" date="2017-04" db="EMBL/GenBank/DDBJ databases">
        <authorList>
            <person name="Varghese N."/>
            <person name="Submissions S."/>
        </authorList>
    </citation>
    <scope>NUCLEOTIDE SEQUENCE [LARGE SCALE GENOMIC DNA]</scope>
    <source>
        <strain evidence="3">DSM 16537</strain>
    </source>
</reference>
<dbReference type="Proteomes" id="UP000192333">
    <property type="component" value="Chromosome I"/>
</dbReference>
<proteinExistence type="predicted"/>
<gene>
    <name evidence="2" type="ORF">SAMN00777080_0483</name>
</gene>